<evidence type="ECO:0000313" key="2">
    <source>
        <dbReference type="Proteomes" id="UP001163719"/>
    </source>
</evidence>
<evidence type="ECO:0000313" key="1">
    <source>
        <dbReference type="EMBL" id="MCW3161174.1"/>
    </source>
</evidence>
<keyword evidence="2" id="KW-1185">Reference proteome</keyword>
<dbReference type="EMBL" id="JAPDHV010000003">
    <property type="protein sequence ID" value="MCW3161174.1"/>
    <property type="molecule type" value="Genomic_DNA"/>
</dbReference>
<reference evidence="1" key="1">
    <citation type="submission" date="2022-10" db="EMBL/GenBank/DDBJ databases">
        <title>Chryseobacterium babae sp. nov. isolated from the gut of the beetle Oryctes rhinoceros, and Chryseobacterium kimseyorum sp. nov., isolated from a stick insect rearing cage.</title>
        <authorList>
            <person name="Shelomi M."/>
            <person name="Han C.-J."/>
            <person name="Chen W.-M."/>
            <person name="Chen H.-K."/>
            <person name="Liaw S.-J."/>
            <person name="Muhle E."/>
            <person name="Clermont D."/>
        </authorList>
    </citation>
    <scope>NUCLEOTIDE SEQUENCE</scope>
    <source>
        <strain evidence="1">WLa1L2M3</strain>
    </source>
</reference>
<comment type="caution">
    <text evidence="1">The sequence shown here is derived from an EMBL/GenBank/DDBJ whole genome shotgun (WGS) entry which is preliminary data.</text>
</comment>
<name>A0ABT3HN50_9FLAO</name>
<protein>
    <submittedName>
        <fullName evidence="1">Uncharacterized protein</fullName>
    </submittedName>
</protein>
<sequence length="140" mass="16653">MPVTKNVIELKPVMREKDEEMKFSEVRRLNKDIHLEEYMVLQSFEEIVKLYSLLEDKRFSRSEPIPVLAENEFLLLLKPKLKTQLYADIEVMRVEEEKSVLNVYYKEINNEEYKLNKEKDPILILKIEGVIPSKVKLIAL</sequence>
<gene>
    <name evidence="1" type="ORF">OH806_07825</name>
</gene>
<dbReference type="RefSeq" id="WP_264743124.1">
    <property type="nucleotide sequence ID" value="NZ_JAPDHV010000003.1"/>
</dbReference>
<organism evidence="1 2">
    <name type="scientific">Chryseobacterium oryctis</name>
    <dbReference type="NCBI Taxonomy" id="2952618"/>
    <lineage>
        <taxon>Bacteria</taxon>
        <taxon>Pseudomonadati</taxon>
        <taxon>Bacteroidota</taxon>
        <taxon>Flavobacteriia</taxon>
        <taxon>Flavobacteriales</taxon>
        <taxon>Weeksellaceae</taxon>
        <taxon>Chryseobacterium group</taxon>
        <taxon>Chryseobacterium</taxon>
    </lineage>
</organism>
<accession>A0ABT3HN50</accession>
<proteinExistence type="predicted"/>
<dbReference type="Proteomes" id="UP001163719">
    <property type="component" value="Unassembled WGS sequence"/>
</dbReference>